<dbReference type="OrthoDB" id="8982492at2759"/>
<organism evidence="2 3">
    <name type="scientific">Anabarilius grahami</name>
    <name type="common">Kanglang fish</name>
    <name type="synonym">Barilius grahami</name>
    <dbReference type="NCBI Taxonomy" id="495550"/>
    <lineage>
        <taxon>Eukaryota</taxon>
        <taxon>Metazoa</taxon>
        <taxon>Chordata</taxon>
        <taxon>Craniata</taxon>
        <taxon>Vertebrata</taxon>
        <taxon>Euteleostomi</taxon>
        <taxon>Actinopterygii</taxon>
        <taxon>Neopterygii</taxon>
        <taxon>Teleostei</taxon>
        <taxon>Ostariophysi</taxon>
        <taxon>Cypriniformes</taxon>
        <taxon>Xenocyprididae</taxon>
        <taxon>Xenocypridinae</taxon>
        <taxon>Xenocypridinae incertae sedis</taxon>
        <taxon>Anabarilius</taxon>
    </lineage>
</organism>
<comment type="caution">
    <text evidence="2">The sequence shown here is derived from an EMBL/GenBank/DDBJ whole genome shotgun (WGS) entry which is preliminary data.</text>
</comment>
<evidence type="ECO:0000256" key="1">
    <source>
        <dbReference type="SAM" id="MobiDB-lite"/>
    </source>
</evidence>
<dbReference type="AlphaFoldDB" id="A0A3N0XFP0"/>
<protein>
    <submittedName>
        <fullName evidence="2">Uncharacterized protein</fullName>
    </submittedName>
</protein>
<dbReference type="Proteomes" id="UP000281406">
    <property type="component" value="Unassembled WGS sequence"/>
</dbReference>
<dbReference type="EMBL" id="RJVU01078462">
    <property type="protein sequence ID" value="ROI15865.1"/>
    <property type="molecule type" value="Genomic_DNA"/>
</dbReference>
<reference evidence="2 3" key="1">
    <citation type="submission" date="2018-10" db="EMBL/GenBank/DDBJ databases">
        <title>Genome assembly for a Yunnan-Guizhou Plateau 3E fish, Anabarilius grahami (Regan), and its evolutionary and genetic applications.</title>
        <authorList>
            <person name="Jiang W."/>
        </authorList>
    </citation>
    <scope>NUCLEOTIDE SEQUENCE [LARGE SCALE GENOMIC DNA]</scope>
    <source>
        <strain evidence="2">AG-KIZ</strain>
        <tissue evidence="2">Muscle</tissue>
    </source>
</reference>
<sequence length="116" mass="12698">MLHNLDSDDSDAGALSEVESDSDLSWVQDNSSSSSESESESVKRKKRLLSSSEIREPDVPFTADVPVKALVMVARPAARRLGRASPEMVQGCKLLSAVGLEDWLSSVMMEVTRDWT</sequence>
<proteinExistence type="predicted"/>
<evidence type="ECO:0000313" key="2">
    <source>
        <dbReference type="EMBL" id="ROI15865.1"/>
    </source>
</evidence>
<name>A0A3N0XFP0_ANAGA</name>
<gene>
    <name evidence="2" type="ORF">DPX16_21372</name>
</gene>
<evidence type="ECO:0000313" key="3">
    <source>
        <dbReference type="Proteomes" id="UP000281406"/>
    </source>
</evidence>
<feature type="region of interest" description="Disordered" evidence="1">
    <location>
        <begin position="1"/>
        <end position="49"/>
    </location>
</feature>
<keyword evidence="3" id="KW-1185">Reference proteome</keyword>
<accession>A0A3N0XFP0</accession>